<accession>A0AAV7M080</accession>
<keyword evidence="2" id="KW-1185">Reference proteome</keyword>
<sequence length="127" mass="13802">MSRGDEPPRIAKGSLQREWSALSSRLLQLTLRVTFSRSPCLQCSWPGRHGGLPVTSRGGTSGSSRTGFTLLVASDARKRWGHWRLRVLPAGSLTLWLPARLSLGPAGKDMWLRGTAGKGEPRLAIEG</sequence>
<name>A0AAV7M080_PLEWA</name>
<gene>
    <name evidence="1" type="ORF">NDU88_000435</name>
</gene>
<evidence type="ECO:0000313" key="2">
    <source>
        <dbReference type="Proteomes" id="UP001066276"/>
    </source>
</evidence>
<dbReference type="Proteomes" id="UP001066276">
    <property type="component" value="Chromosome 10"/>
</dbReference>
<comment type="caution">
    <text evidence="1">The sequence shown here is derived from an EMBL/GenBank/DDBJ whole genome shotgun (WGS) entry which is preliminary data.</text>
</comment>
<protein>
    <submittedName>
        <fullName evidence="1">Uncharacterized protein</fullName>
    </submittedName>
</protein>
<evidence type="ECO:0000313" key="1">
    <source>
        <dbReference type="EMBL" id="KAJ1095268.1"/>
    </source>
</evidence>
<proteinExistence type="predicted"/>
<reference evidence="1" key="1">
    <citation type="journal article" date="2022" name="bioRxiv">
        <title>Sequencing and chromosome-scale assembly of the giantPleurodeles waltlgenome.</title>
        <authorList>
            <person name="Brown T."/>
            <person name="Elewa A."/>
            <person name="Iarovenko S."/>
            <person name="Subramanian E."/>
            <person name="Araus A.J."/>
            <person name="Petzold A."/>
            <person name="Susuki M."/>
            <person name="Suzuki K.-i.T."/>
            <person name="Hayashi T."/>
            <person name="Toyoda A."/>
            <person name="Oliveira C."/>
            <person name="Osipova E."/>
            <person name="Leigh N.D."/>
            <person name="Simon A."/>
            <person name="Yun M.H."/>
        </authorList>
    </citation>
    <scope>NUCLEOTIDE SEQUENCE</scope>
    <source>
        <strain evidence="1">20211129_DDA</strain>
        <tissue evidence="1">Liver</tissue>
    </source>
</reference>
<organism evidence="1 2">
    <name type="scientific">Pleurodeles waltl</name>
    <name type="common">Iberian ribbed newt</name>
    <dbReference type="NCBI Taxonomy" id="8319"/>
    <lineage>
        <taxon>Eukaryota</taxon>
        <taxon>Metazoa</taxon>
        <taxon>Chordata</taxon>
        <taxon>Craniata</taxon>
        <taxon>Vertebrata</taxon>
        <taxon>Euteleostomi</taxon>
        <taxon>Amphibia</taxon>
        <taxon>Batrachia</taxon>
        <taxon>Caudata</taxon>
        <taxon>Salamandroidea</taxon>
        <taxon>Salamandridae</taxon>
        <taxon>Pleurodelinae</taxon>
        <taxon>Pleurodeles</taxon>
    </lineage>
</organism>
<dbReference type="EMBL" id="JANPWB010000014">
    <property type="protein sequence ID" value="KAJ1095268.1"/>
    <property type="molecule type" value="Genomic_DNA"/>
</dbReference>
<dbReference type="AlphaFoldDB" id="A0AAV7M080"/>